<gene>
    <name evidence="2" type="ORF">EMUR_03795</name>
</gene>
<name>V9R8W4_9RICK</name>
<keyword evidence="1" id="KW-1133">Transmembrane helix</keyword>
<keyword evidence="3" id="KW-1185">Reference proteome</keyword>
<dbReference type="Proteomes" id="UP000018689">
    <property type="component" value="Chromosome"/>
</dbReference>
<proteinExistence type="predicted"/>
<evidence type="ECO:0000313" key="2">
    <source>
        <dbReference type="EMBL" id="AHC39743.1"/>
    </source>
</evidence>
<accession>V9R8W4</accession>
<dbReference type="KEGG" id="emr:EMUR_03795"/>
<evidence type="ECO:0000313" key="3">
    <source>
        <dbReference type="Proteomes" id="UP000018689"/>
    </source>
</evidence>
<dbReference type="EMBL" id="CP006917">
    <property type="protein sequence ID" value="AHC39743.1"/>
    <property type="molecule type" value="Genomic_DNA"/>
</dbReference>
<sequence length="235" mass="26810">MRDIMGTYIFAYVAVAVAIFWVVALIVAIVCYVVNMVNISKSAREEVYDALNIKLKEFELSHNENLDKNLVKVIHAMDYISDQLVCLRILEPNSLYVENAELFFAKAKMVAYRLGMYQSVREISTDEINELKKLIVCTKQGNGCNECVTRLQIERSVERVVRYIVSKYWSCDSEMERRVLCRISAASEIFDSSMQAIKAENESTSCSCRSNVSQLVSAYNVCDSYNMVNKFSISD</sequence>
<dbReference type="STRING" id="1423892.EMUR_03795"/>
<dbReference type="AlphaFoldDB" id="V9R8W4"/>
<keyword evidence="1" id="KW-0472">Membrane</keyword>
<evidence type="ECO:0000256" key="1">
    <source>
        <dbReference type="SAM" id="Phobius"/>
    </source>
</evidence>
<dbReference type="HOGENOM" id="CLU_1223171_0_0_5"/>
<reference evidence="2 3" key="1">
    <citation type="journal article" date="2014" name="Genome Announc.">
        <title>Complete Genome Sequence of Ehrlichia muris Strain AS145T, a Model Monocytotropic Ehrlichia Strain.</title>
        <authorList>
            <person name="Thirumalapura N.R."/>
            <person name="Qin X."/>
            <person name="Kuriakose J.A."/>
            <person name="Walker D.H."/>
        </authorList>
    </citation>
    <scope>NUCLEOTIDE SEQUENCE [LARGE SCALE GENOMIC DNA]</scope>
    <source>
        <strain evidence="3">AS154</strain>
    </source>
</reference>
<dbReference type="RefSeq" id="WP_024072340.1">
    <property type="nucleotide sequence ID" value="NC_023063.1"/>
</dbReference>
<keyword evidence="1" id="KW-0812">Transmembrane</keyword>
<dbReference type="PATRIC" id="fig|1423892.3.peg.777"/>
<protein>
    <submittedName>
        <fullName evidence="2">Uncharacterized protein</fullName>
    </submittedName>
</protein>
<feature type="transmembrane region" description="Helical" evidence="1">
    <location>
        <begin position="6"/>
        <end position="34"/>
    </location>
</feature>
<organism evidence="2 3">
    <name type="scientific">Ehrlichia muris AS145</name>
    <dbReference type="NCBI Taxonomy" id="1423892"/>
    <lineage>
        <taxon>Bacteria</taxon>
        <taxon>Pseudomonadati</taxon>
        <taxon>Pseudomonadota</taxon>
        <taxon>Alphaproteobacteria</taxon>
        <taxon>Rickettsiales</taxon>
        <taxon>Anaplasmataceae</taxon>
        <taxon>Ehrlichia</taxon>
    </lineage>
</organism>